<organism evidence="1 2">
    <name type="scientific">Penicillium subrubescens</name>
    <dbReference type="NCBI Taxonomy" id="1316194"/>
    <lineage>
        <taxon>Eukaryota</taxon>
        <taxon>Fungi</taxon>
        <taxon>Dikarya</taxon>
        <taxon>Ascomycota</taxon>
        <taxon>Pezizomycotina</taxon>
        <taxon>Eurotiomycetes</taxon>
        <taxon>Eurotiomycetidae</taxon>
        <taxon>Eurotiales</taxon>
        <taxon>Aspergillaceae</taxon>
        <taxon>Penicillium</taxon>
    </lineage>
</organism>
<dbReference type="STRING" id="1316194.A0A1Q5SRV7"/>
<sequence>MAQDPQQSELWQVEMPMILGTTEDTDNAFRTQNKSPTDWERNNVVQRKGPVNVNCSLLDVVHGKLGDDPDINSDDDGALATLLVFHFRFVPQKHSRRIIRAYIHVEFSGVDAQSTPPAVWAIAPYDTWTVVPTTDHEEKKHAMDGTIGSPAAGPLHLGLTTKFEKLRIRDVSDATTVSGSIEFSDDVNNGECNCAAWSLLENQTRKTGVPSSIRTGILLKRENNAIFHGIVKIACVADWKSQFESMFVRLPVDDPVLFNPELKPARPQKKMKYNPESLLRTDVTSVADVTMQTIFKEAIKEATK</sequence>
<name>A0A1Q5SRV7_9EURO</name>
<dbReference type="AlphaFoldDB" id="A0A1Q5SRV7"/>
<protein>
    <submittedName>
        <fullName evidence="1">Uncharacterized protein</fullName>
    </submittedName>
</protein>
<reference evidence="1 2" key="1">
    <citation type="submission" date="2016-10" db="EMBL/GenBank/DDBJ databases">
        <title>Genome sequence of the ascomycete fungus Penicillium subrubescens.</title>
        <authorList>
            <person name="De Vries R.P."/>
            <person name="Peng M."/>
            <person name="Dilokpimol A."/>
            <person name="Hilden K."/>
            <person name="Makela M.R."/>
            <person name="Grigoriev I."/>
            <person name="Riley R."/>
            <person name="Granchi Z."/>
        </authorList>
    </citation>
    <scope>NUCLEOTIDE SEQUENCE [LARGE SCALE GENOMIC DNA]</scope>
    <source>
        <strain evidence="1 2">CBS 132785</strain>
    </source>
</reference>
<evidence type="ECO:0000313" key="1">
    <source>
        <dbReference type="EMBL" id="OKO90666.1"/>
    </source>
</evidence>
<accession>A0A1Q5SRV7</accession>
<dbReference type="EMBL" id="MNBE01000757">
    <property type="protein sequence ID" value="OKO90666.1"/>
    <property type="molecule type" value="Genomic_DNA"/>
</dbReference>
<keyword evidence="2" id="KW-1185">Reference proteome</keyword>
<evidence type="ECO:0000313" key="2">
    <source>
        <dbReference type="Proteomes" id="UP000186955"/>
    </source>
</evidence>
<gene>
    <name evidence="1" type="ORF">PENSUB_13383</name>
</gene>
<comment type="caution">
    <text evidence="1">The sequence shown here is derived from an EMBL/GenBank/DDBJ whole genome shotgun (WGS) entry which is preliminary data.</text>
</comment>
<proteinExistence type="predicted"/>
<dbReference type="Proteomes" id="UP000186955">
    <property type="component" value="Unassembled WGS sequence"/>
</dbReference>
<dbReference type="OrthoDB" id="4352007at2759"/>